<evidence type="ECO:0000256" key="1">
    <source>
        <dbReference type="ARBA" id="ARBA00004370"/>
    </source>
</evidence>
<keyword evidence="5" id="KW-1133">Transmembrane helix</keyword>
<dbReference type="GO" id="GO:0051301">
    <property type="term" value="P:cell division"/>
    <property type="evidence" value="ECO:0007669"/>
    <property type="project" value="UniProtKB-KW"/>
</dbReference>
<keyword evidence="7" id="KW-0131">Cell cycle</keyword>
<feature type="domain" description="POTRA" evidence="8">
    <location>
        <begin position="32"/>
        <end position="100"/>
    </location>
</feature>
<evidence type="ECO:0000256" key="7">
    <source>
        <dbReference type="ARBA" id="ARBA00023306"/>
    </source>
</evidence>
<comment type="caution">
    <text evidence="9">The sequence shown here is derived from an EMBL/GenBank/DDBJ whole genome shotgun (WGS) entry which is preliminary data.</text>
</comment>
<evidence type="ECO:0000256" key="2">
    <source>
        <dbReference type="ARBA" id="ARBA00022475"/>
    </source>
</evidence>
<dbReference type="EMBL" id="JBHSFN010000018">
    <property type="protein sequence ID" value="MFC4589843.1"/>
    <property type="molecule type" value="Genomic_DNA"/>
</dbReference>
<dbReference type="InterPro" id="IPR034746">
    <property type="entry name" value="POTRA"/>
</dbReference>
<keyword evidence="6" id="KW-0472">Membrane</keyword>
<evidence type="ECO:0000313" key="10">
    <source>
        <dbReference type="Proteomes" id="UP001595891"/>
    </source>
</evidence>
<keyword evidence="10" id="KW-1185">Reference proteome</keyword>
<dbReference type="InterPro" id="IPR050487">
    <property type="entry name" value="FtsQ_DivIB"/>
</dbReference>
<dbReference type="InterPro" id="IPR013685">
    <property type="entry name" value="POTRA_FtsQ_type"/>
</dbReference>
<dbReference type="Pfam" id="PF03799">
    <property type="entry name" value="FtsQ_DivIB_C"/>
    <property type="match status" value="1"/>
</dbReference>
<dbReference type="RefSeq" id="WP_262842949.1">
    <property type="nucleotide sequence ID" value="NZ_JANZYP010000014.1"/>
</dbReference>
<evidence type="ECO:0000259" key="8">
    <source>
        <dbReference type="PROSITE" id="PS51779"/>
    </source>
</evidence>
<protein>
    <submittedName>
        <fullName evidence="9">Cell division protein FtsQ/DivIB</fullName>
    </submittedName>
</protein>
<dbReference type="PANTHER" id="PTHR37820">
    <property type="entry name" value="CELL DIVISION PROTEIN DIVIB"/>
    <property type="match status" value="1"/>
</dbReference>
<reference evidence="10" key="1">
    <citation type="journal article" date="2019" name="Int. J. Syst. Evol. Microbiol.">
        <title>The Global Catalogue of Microorganisms (GCM) 10K type strain sequencing project: providing services to taxonomists for standard genome sequencing and annotation.</title>
        <authorList>
            <consortium name="The Broad Institute Genomics Platform"/>
            <consortium name="The Broad Institute Genome Sequencing Center for Infectious Disease"/>
            <person name="Wu L."/>
            <person name="Ma J."/>
        </authorList>
    </citation>
    <scope>NUCLEOTIDE SEQUENCE [LARGE SCALE GENOMIC DNA]</scope>
    <source>
        <strain evidence="10">CCUG 49560</strain>
    </source>
</reference>
<dbReference type="Pfam" id="PF08478">
    <property type="entry name" value="POTRA_1"/>
    <property type="match status" value="1"/>
</dbReference>
<evidence type="ECO:0000256" key="3">
    <source>
        <dbReference type="ARBA" id="ARBA00022618"/>
    </source>
</evidence>
<gene>
    <name evidence="9" type="ORF">ACFO8L_27395</name>
</gene>
<keyword evidence="3 9" id="KW-0132">Cell division</keyword>
<keyword evidence="4" id="KW-0812">Transmembrane</keyword>
<accession>A0ABV9EM18</accession>
<dbReference type="Gene3D" id="3.10.20.310">
    <property type="entry name" value="membrane protein fhac"/>
    <property type="match status" value="1"/>
</dbReference>
<sequence length="224" mass="23704">MSQSAWRTVFAVLLSCGVVGAAAWLVFFSPVLGVRDVAVSGNGDLPADQVRLAAAVPDDQPMATVDLEQVRRRVAALRQVESASVERRWPATLAVRVVVRRPVAVVVLTSGQVAVLDRHGVAIEVRQLAPSGLPALRVDHFAEGDPATRAALAVAAGLPGDLARRIETVRAGSPEDVSLSLLDGRTIVWGGAERTRDKARVALTLLQRPADSYDVSSPDVVAVK</sequence>
<dbReference type="InterPro" id="IPR005548">
    <property type="entry name" value="Cell_div_FtsQ/DivIB_C"/>
</dbReference>
<evidence type="ECO:0000256" key="5">
    <source>
        <dbReference type="ARBA" id="ARBA00022989"/>
    </source>
</evidence>
<evidence type="ECO:0000256" key="4">
    <source>
        <dbReference type="ARBA" id="ARBA00022692"/>
    </source>
</evidence>
<dbReference type="PANTHER" id="PTHR37820:SF1">
    <property type="entry name" value="CELL DIVISION PROTEIN FTSQ"/>
    <property type="match status" value="1"/>
</dbReference>
<dbReference type="PROSITE" id="PS51779">
    <property type="entry name" value="POTRA"/>
    <property type="match status" value="1"/>
</dbReference>
<proteinExistence type="predicted"/>
<evidence type="ECO:0000256" key="6">
    <source>
        <dbReference type="ARBA" id="ARBA00023136"/>
    </source>
</evidence>
<dbReference type="Proteomes" id="UP001595891">
    <property type="component" value="Unassembled WGS sequence"/>
</dbReference>
<keyword evidence="2" id="KW-1003">Cell membrane</keyword>
<organism evidence="9 10">
    <name type="scientific">Sphaerisporangium corydalis</name>
    <dbReference type="NCBI Taxonomy" id="1441875"/>
    <lineage>
        <taxon>Bacteria</taxon>
        <taxon>Bacillati</taxon>
        <taxon>Actinomycetota</taxon>
        <taxon>Actinomycetes</taxon>
        <taxon>Streptosporangiales</taxon>
        <taxon>Streptosporangiaceae</taxon>
        <taxon>Sphaerisporangium</taxon>
    </lineage>
</organism>
<comment type="subcellular location">
    <subcellularLocation>
        <location evidence="1">Membrane</location>
    </subcellularLocation>
</comment>
<evidence type="ECO:0000313" key="9">
    <source>
        <dbReference type="EMBL" id="MFC4589843.1"/>
    </source>
</evidence>
<name>A0ABV9EM18_9ACTN</name>